<organism evidence="3 4">
    <name type="scientific">Nocardioides oleivorans</name>
    <dbReference type="NCBI Taxonomy" id="273676"/>
    <lineage>
        <taxon>Bacteria</taxon>
        <taxon>Bacillati</taxon>
        <taxon>Actinomycetota</taxon>
        <taxon>Actinomycetes</taxon>
        <taxon>Propionibacteriales</taxon>
        <taxon>Nocardioidaceae</taxon>
        <taxon>Nocardioides</taxon>
    </lineage>
</organism>
<comment type="caution">
    <text evidence="3">The sequence shown here is derived from an EMBL/GenBank/DDBJ whole genome shotgun (WGS) entry which is preliminary data.</text>
</comment>
<proteinExistence type="predicted"/>
<dbReference type="AlphaFoldDB" id="A0A4Q2S1L3"/>
<dbReference type="EMBL" id="SDWT01000001">
    <property type="protein sequence ID" value="RYB93933.1"/>
    <property type="molecule type" value="Genomic_DNA"/>
</dbReference>
<feature type="signal peptide" evidence="2">
    <location>
        <begin position="1"/>
        <end position="24"/>
    </location>
</feature>
<keyword evidence="2" id="KW-0732">Signal</keyword>
<evidence type="ECO:0008006" key="5">
    <source>
        <dbReference type="Google" id="ProtNLM"/>
    </source>
</evidence>
<protein>
    <recommendedName>
        <fullName evidence="5">Exo-alpha-sialidase</fullName>
    </recommendedName>
</protein>
<dbReference type="OrthoDB" id="3758823at2"/>
<keyword evidence="4" id="KW-1185">Reference proteome</keyword>
<sequence>MSSTRARLVTGALALALLPTTASASVATRGADVPPHPPSPLTGLPRGVPHGQVVRLADGDRYEVTRSQGGRQIQGRRYDVQTGSWGARTTVFREADLRCWNVVARGAGSGIAVTFECGPALVEPDEGKPYAAATSDGVHWDARRLPGYAWRDPAISPAGTWAAWSRGQDYVTWTAVGGFVQHRASRSTGQFEDAQAPVVTDDGTVTIAWSSSAECTVTFDAYPAAGGSTSQVVQDARVCDDFATSVDASTVLLGDTDDRWSVTRLTRPDESSPWAVSRVAPLDASGLLTDAFVPDFAPTLLDAPGRPLAVIANLGDDLGVQLYDPASESWRAPVPFLSRAGGTRCVYEDDATARVGFYALTLRCRGGDRRLVTSPDGAAWQALPLRAGLVGLDARADLVAVPGRRRIVVLSRNGAATVPVGVTGRCDVVHPIGRRSVLRVTATRGSAGWPALLQRSTSDGWRTLRRLDLPHQGTCRRVFSGGLSGADFQLSGGGRTLGLRFVRRDGRWDVRRDY</sequence>
<feature type="region of interest" description="Disordered" evidence="1">
    <location>
        <begin position="27"/>
        <end position="48"/>
    </location>
</feature>
<name>A0A4Q2S1L3_9ACTN</name>
<evidence type="ECO:0000256" key="1">
    <source>
        <dbReference type="SAM" id="MobiDB-lite"/>
    </source>
</evidence>
<feature type="chain" id="PRO_5020815697" description="Exo-alpha-sialidase" evidence="2">
    <location>
        <begin position="25"/>
        <end position="514"/>
    </location>
</feature>
<reference evidence="3 4" key="1">
    <citation type="submission" date="2019-01" db="EMBL/GenBank/DDBJ databases">
        <title>Novel species of Nocardioides.</title>
        <authorList>
            <person name="Liu Q."/>
            <person name="Xin Y.-H."/>
        </authorList>
    </citation>
    <scope>NUCLEOTIDE SEQUENCE [LARGE SCALE GENOMIC DNA]</scope>
    <source>
        <strain evidence="3 4">CGMCC 4.6882</strain>
    </source>
</reference>
<accession>A0A4Q2S1L3</accession>
<gene>
    <name evidence="3" type="ORF">EUA93_05920</name>
</gene>
<evidence type="ECO:0000313" key="4">
    <source>
        <dbReference type="Proteomes" id="UP000294071"/>
    </source>
</evidence>
<dbReference type="RefSeq" id="WP_129399289.1">
    <property type="nucleotide sequence ID" value="NZ_SDWT01000001.1"/>
</dbReference>
<evidence type="ECO:0000313" key="3">
    <source>
        <dbReference type="EMBL" id="RYB93933.1"/>
    </source>
</evidence>
<dbReference type="Proteomes" id="UP000294071">
    <property type="component" value="Unassembled WGS sequence"/>
</dbReference>
<evidence type="ECO:0000256" key="2">
    <source>
        <dbReference type="SAM" id="SignalP"/>
    </source>
</evidence>